<dbReference type="InterPro" id="IPR027417">
    <property type="entry name" value="P-loop_NTPase"/>
</dbReference>
<evidence type="ECO:0000256" key="11">
    <source>
        <dbReference type="ARBA" id="ARBA00034617"/>
    </source>
</evidence>
<dbReference type="SUPFAM" id="SSF52980">
    <property type="entry name" value="Restriction endonuclease-like"/>
    <property type="match status" value="1"/>
</dbReference>
<evidence type="ECO:0000259" key="16">
    <source>
        <dbReference type="PROSITE" id="PS51217"/>
    </source>
</evidence>
<evidence type="ECO:0000256" key="6">
    <source>
        <dbReference type="ARBA" id="ARBA00022839"/>
    </source>
</evidence>
<dbReference type="GO" id="GO:0005524">
    <property type="term" value="F:ATP binding"/>
    <property type="evidence" value="ECO:0007669"/>
    <property type="project" value="UniProtKB-UniRule"/>
</dbReference>
<comment type="catalytic activity">
    <reaction evidence="13">
        <text>ATP + H2O = ADP + phosphate + H(+)</text>
        <dbReference type="Rhea" id="RHEA:13065"/>
        <dbReference type="ChEBI" id="CHEBI:15377"/>
        <dbReference type="ChEBI" id="CHEBI:15378"/>
        <dbReference type="ChEBI" id="CHEBI:30616"/>
        <dbReference type="ChEBI" id="CHEBI:43474"/>
        <dbReference type="ChEBI" id="CHEBI:456216"/>
        <dbReference type="EC" id="5.6.2.4"/>
    </reaction>
</comment>
<keyword evidence="2 14" id="KW-0547">Nucleotide-binding</keyword>
<dbReference type="GO" id="GO:0003677">
    <property type="term" value="F:DNA binding"/>
    <property type="evidence" value="ECO:0007669"/>
    <property type="project" value="UniProtKB-KW"/>
</dbReference>
<dbReference type="InterPro" id="IPR011604">
    <property type="entry name" value="PDDEXK-like_dom_sf"/>
</dbReference>
<dbReference type="RefSeq" id="WP_338095529.1">
    <property type="nucleotide sequence ID" value="NZ_JAWDKB010000001.1"/>
</dbReference>
<feature type="domain" description="UvrD-like helicase C-terminal" evidence="16">
    <location>
        <begin position="463"/>
        <end position="757"/>
    </location>
</feature>
<keyword evidence="6" id="KW-0269">Exonuclease</keyword>
<dbReference type="Gene3D" id="3.30.160.800">
    <property type="match status" value="1"/>
</dbReference>
<evidence type="ECO:0000256" key="2">
    <source>
        <dbReference type="ARBA" id="ARBA00022741"/>
    </source>
</evidence>
<dbReference type="Pfam" id="PF13361">
    <property type="entry name" value="UvrD_C"/>
    <property type="match status" value="2"/>
</dbReference>
<keyword evidence="8" id="KW-0238">DNA-binding</keyword>
<comment type="caution">
    <text evidence="17">The sequence shown here is derived from an EMBL/GenBank/DDBJ whole genome shotgun (WGS) entry which is preliminary data.</text>
</comment>
<gene>
    <name evidence="17" type="primary">addA</name>
    <name evidence="17" type="ORF">McpCs1_03680</name>
</gene>
<evidence type="ECO:0000256" key="10">
    <source>
        <dbReference type="ARBA" id="ARBA00023235"/>
    </source>
</evidence>
<dbReference type="InterPro" id="IPR038726">
    <property type="entry name" value="PDDEXK_AddAB-type"/>
</dbReference>
<evidence type="ECO:0000256" key="5">
    <source>
        <dbReference type="ARBA" id="ARBA00022806"/>
    </source>
</evidence>
<dbReference type="AlphaFoldDB" id="A0AAE4MDG9"/>
<comment type="catalytic activity">
    <reaction evidence="11">
        <text>Couples ATP hydrolysis with the unwinding of duplex DNA by translocating in the 3'-5' direction.</text>
        <dbReference type="EC" id="5.6.2.4"/>
    </reaction>
</comment>
<keyword evidence="10" id="KW-0413">Isomerase</keyword>
<evidence type="ECO:0000313" key="18">
    <source>
        <dbReference type="Proteomes" id="UP001283212"/>
    </source>
</evidence>
<sequence length="1093" mass="121756">MVELTERQREALSMGKSLCVTAGAGTGKTFLLSRRYQMLLSYLREKTGSASVSDILALTFTEKAAAEMRERIEADIRGLAEAAETADEYLFWTEILDEFFRAAITTFHGFCAAILREFALDAGIDPGFEILDEMEKQVLTTISIRNVLMRPPEFLYEDASFLFADVSSLEKIVAELLPQYTEFEKFFPTNAEEKKFCITRWRQLMTDAVREHQKIFFADPSTKKSISELKVFAELYSRVDDTGGKYLRAVRQSLEILCEADEEEFCAAVAALKAANGTKTGKTLGSKGVFGEDLIRFRESFATLKKSCDSFPSGWSYLPSEEDPFTEESVNVIAALGRITREVHARYQREKQQRNALDFEDLIRLAGNLTEKDQVQKVLRKRFSYILVDEVQDTDPAQSAIIWRIVGALDPSNDAIFLVGDPKQSIYAFRNADICEVNAMQERVAVSCKTDPVALDVSFRSTKEILGVVNYLFAKLFANSAEAWDVGYDPISVSPPRVCDTGTVQILETIPDDSAPSALLEARMIAAKIQEIVASGVMVRDGCGLRPAQFGDMAILLETRNTQALIEHALRETGVPYSIYKSQGFYGSQEVVDMMLLLSVITGMGDDIALYGVLRSPYFGISDADLCITGGGSYYGRVIRHAKEHPESRIARAMTQIRRWQNFSMREAVPEFLRRVLREAGMYAVYGGMPGGKFILANLEKLTGLARAQTRKRSLPLPEFVRMLATGAEEEISESEAQIDLPDGNAVRIMTVHASKGLEFPVVILANLDKNTSSPGTGLVLDKTLGIGLSMRMHGAGEKSADTFVRMFTKETRGAKEIAERKRLFYVAMTRAKDHLILSYVKGKSFPQKNSRAQWLSEYLLPAEHAQSFSIFSDETIIEISVTSGTASAADEINTLCCPAAPLGYSYAVREETESPQPRLRLRSASATAMNHARMSEQATPDTIYGIVLHAVFQGQDASMLCRKHRLDAAAEQQIREAYAEFLNSEIMQNAAEEFCELPFSVEIMGKQLTGVIDRLVRYQDGSLRVIDYKSGKMSSAEKETLAQYQRQVFLYAAAVEKLFSVTPSACVYFAHSGEVWEIAVSDEEITRVFGDE</sequence>
<keyword evidence="3" id="KW-0227">DNA damage</keyword>
<evidence type="ECO:0000313" key="17">
    <source>
        <dbReference type="EMBL" id="MDV0443002.1"/>
    </source>
</evidence>
<dbReference type="SUPFAM" id="SSF52540">
    <property type="entry name" value="P-loop containing nucleoside triphosphate hydrolases"/>
    <property type="match status" value="1"/>
</dbReference>
<keyword evidence="1" id="KW-0540">Nuclease</keyword>
<dbReference type="GO" id="GO:0005829">
    <property type="term" value="C:cytosol"/>
    <property type="evidence" value="ECO:0007669"/>
    <property type="project" value="TreeGrafter"/>
</dbReference>
<dbReference type="PROSITE" id="PS51198">
    <property type="entry name" value="UVRD_HELICASE_ATP_BIND"/>
    <property type="match status" value="1"/>
</dbReference>
<dbReference type="InterPro" id="IPR011335">
    <property type="entry name" value="Restrct_endonuc-II-like"/>
</dbReference>
<dbReference type="Proteomes" id="UP001283212">
    <property type="component" value="Unassembled WGS sequence"/>
</dbReference>
<evidence type="ECO:0000256" key="3">
    <source>
        <dbReference type="ARBA" id="ARBA00022763"/>
    </source>
</evidence>
<dbReference type="Gene3D" id="3.40.50.300">
    <property type="entry name" value="P-loop containing nucleotide triphosphate hydrolases"/>
    <property type="match status" value="3"/>
</dbReference>
<proteinExistence type="predicted"/>
<accession>A0AAE4MDG9</accession>
<dbReference type="EMBL" id="JAWDKB010000001">
    <property type="protein sequence ID" value="MDV0443002.1"/>
    <property type="molecule type" value="Genomic_DNA"/>
</dbReference>
<dbReference type="InterPro" id="IPR000212">
    <property type="entry name" value="DNA_helicase_UvrD/REP"/>
</dbReference>
<evidence type="ECO:0000256" key="9">
    <source>
        <dbReference type="ARBA" id="ARBA00023204"/>
    </source>
</evidence>
<dbReference type="GO" id="GO:0043138">
    <property type="term" value="F:3'-5' DNA helicase activity"/>
    <property type="evidence" value="ECO:0007669"/>
    <property type="project" value="UniProtKB-EC"/>
</dbReference>
<reference evidence="17 18" key="1">
    <citation type="submission" date="2023-06" db="EMBL/GenBank/DDBJ databases">
        <title>Genome sequence of Methancorpusculaceae sp. Cs1.</title>
        <authorList>
            <person name="Protasov E."/>
            <person name="Platt K."/>
            <person name="Poehlein A."/>
            <person name="Daniel R."/>
            <person name="Brune A."/>
        </authorList>
    </citation>
    <scope>NUCLEOTIDE SEQUENCE [LARGE SCALE GENOMIC DNA]</scope>
    <source>
        <strain evidence="17 18">Cs1</strain>
    </source>
</reference>
<keyword evidence="9" id="KW-0234">DNA repair</keyword>
<evidence type="ECO:0000256" key="4">
    <source>
        <dbReference type="ARBA" id="ARBA00022801"/>
    </source>
</evidence>
<dbReference type="Pfam" id="PF00580">
    <property type="entry name" value="UvrD-helicase"/>
    <property type="match status" value="2"/>
</dbReference>
<dbReference type="InterPro" id="IPR014017">
    <property type="entry name" value="DNA_helicase_UvrD-like_C"/>
</dbReference>
<dbReference type="GO" id="GO:0004527">
    <property type="term" value="F:exonuclease activity"/>
    <property type="evidence" value="ECO:0007669"/>
    <property type="project" value="UniProtKB-KW"/>
</dbReference>
<keyword evidence="7 14" id="KW-0067">ATP-binding</keyword>
<dbReference type="PROSITE" id="PS51217">
    <property type="entry name" value="UVRD_HELICASE_CTER"/>
    <property type="match status" value="1"/>
</dbReference>
<evidence type="ECO:0000256" key="13">
    <source>
        <dbReference type="ARBA" id="ARBA00048988"/>
    </source>
</evidence>
<keyword evidence="4 14" id="KW-0378">Hydrolase</keyword>
<feature type="domain" description="UvrD-like helicase ATP-binding" evidence="15">
    <location>
        <begin position="1"/>
        <end position="462"/>
    </location>
</feature>
<dbReference type="Pfam" id="PF12705">
    <property type="entry name" value="PDDEXK_1"/>
    <property type="match status" value="1"/>
</dbReference>
<dbReference type="GO" id="GO:0000725">
    <property type="term" value="P:recombinational repair"/>
    <property type="evidence" value="ECO:0007669"/>
    <property type="project" value="TreeGrafter"/>
</dbReference>
<evidence type="ECO:0000256" key="8">
    <source>
        <dbReference type="ARBA" id="ARBA00023125"/>
    </source>
</evidence>
<dbReference type="GO" id="GO:0033202">
    <property type="term" value="C:DNA helicase complex"/>
    <property type="evidence" value="ECO:0007669"/>
    <property type="project" value="TreeGrafter"/>
</dbReference>
<dbReference type="EC" id="5.6.2.4" evidence="12"/>
<organism evidence="17 18">
    <name type="scientific">Methanorbis rubei</name>
    <dbReference type="NCBI Taxonomy" id="3028300"/>
    <lineage>
        <taxon>Archaea</taxon>
        <taxon>Methanobacteriati</taxon>
        <taxon>Methanobacteriota</taxon>
        <taxon>Stenosarchaea group</taxon>
        <taxon>Methanomicrobia</taxon>
        <taxon>Methanomicrobiales</taxon>
        <taxon>Methanocorpusculaceae</taxon>
        <taxon>Methanorbis</taxon>
    </lineage>
</organism>
<dbReference type="PANTHER" id="PTHR11070">
    <property type="entry name" value="UVRD / RECB / PCRA DNA HELICASE FAMILY MEMBER"/>
    <property type="match status" value="1"/>
</dbReference>
<keyword evidence="5 14" id="KW-0347">Helicase</keyword>
<evidence type="ECO:0000256" key="1">
    <source>
        <dbReference type="ARBA" id="ARBA00022722"/>
    </source>
</evidence>
<evidence type="ECO:0000256" key="14">
    <source>
        <dbReference type="PROSITE-ProRule" id="PRU00560"/>
    </source>
</evidence>
<evidence type="ECO:0000259" key="15">
    <source>
        <dbReference type="PROSITE" id="PS51198"/>
    </source>
</evidence>
<dbReference type="InterPro" id="IPR014016">
    <property type="entry name" value="UvrD-like_ATP-bd"/>
</dbReference>
<evidence type="ECO:0000256" key="12">
    <source>
        <dbReference type="ARBA" id="ARBA00034808"/>
    </source>
</evidence>
<keyword evidence="18" id="KW-1185">Reference proteome</keyword>
<feature type="binding site" evidence="14">
    <location>
        <begin position="22"/>
        <end position="29"/>
    </location>
    <ligand>
        <name>ATP</name>
        <dbReference type="ChEBI" id="CHEBI:30616"/>
    </ligand>
</feature>
<evidence type="ECO:0000256" key="7">
    <source>
        <dbReference type="ARBA" id="ARBA00022840"/>
    </source>
</evidence>
<dbReference type="Gene3D" id="1.10.486.10">
    <property type="entry name" value="PCRA, domain 4"/>
    <property type="match status" value="1"/>
</dbReference>
<name>A0AAE4MDG9_9EURY</name>
<dbReference type="PANTHER" id="PTHR11070:SF48">
    <property type="entry name" value="ATP-DEPENDENT HELICASE_NUCLEASE SUBUNIT A"/>
    <property type="match status" value="1"/>
</dbReference>
<dbReference type="Gene3D" id="3.90.320.10">
    <property type="match status" value="1"/>
</dbReference>
<protein>
    <recommendedName>
        <fullName evidence="12">DNA 3'-5' helicase</fullName>
        <ecNumber evidence="12">5.6.2.4</ecNumber>
    </recommendedName>
</protein>